<sequence>MLMFAAGLAKLFDIGNHVTMISALVVLTCIVSAFVLDRYYDRPLRRYLTGRWLQSGRS</sequence>
<evidence type="ECO:0000313" key="3">
    <source>
        <dbReference type="Proteomes" id="UP001529369"/>
    </source>
</evidence>
<name>A0ABT8AAR7_9PROT</name>
<reference evidence="3" key="1">
    <citation type="journal article" date="2019" name="Int. J. Syst. Evol. Microbiol.">
        <title>The Global Catalogue of Microorganisms (GCM) 10K type strain sequencing project: providing services to taxonomists for standard genome sequencing and annotation.</title>
        <authorList>
            <consortium name="The Broad Institute Genomics Platform"/>
            <consortium name="The Broad Institute Genome Sequencing Center for Infectious Disease"/>
            <person name="Wu L."/>
            <person name="Ma J."/>
        </authorList>
    </citation>
    <scope>NUCLEOTIDE SEQUENCE [LARGE SCALE GENOMIC DNA]</scope>
    <source>
        <strain evidence="3">CECT 7131</strain>
    </source>
</reference>
<keyword evidence="3" id="KW-1185">Reference proteome</keyword>
<feature type="transmembrane region" description="Helical" evidence="1">
    <location>
        <begin position="20"/>
        <end position="40"/>
    </location>
</feature>
<dbReference type="Proteomes" id="UP001529369">
    <property type="component" value="Unassembled WGS sequence"/>
</dbReference>
<keyword evidence="1" id="KW-1133">Transmembrane helix</keyword>
<evidence type="ECO:0000256" key="1">
    <source>
        <dbReference type="SAM" id="Phobius"/>
    </source>
</evidence>
<organism evidence="2 3">
    <name type="scientific">Paeniroseomonas aquatica</name>
    <dbReference type="NCBI Taxonomy" id="373043"/>
    <lineage>
        <taxon>Bacteria</taxon>
        <taxon>Pseudomonadati</taxon>
        <taxon>Pseudomonadota</taxon>
        <taxon>Alphaproteobacteria</taxon>
        <taxon>Acetobacterales</taxon>
        <taxon>Acetobacteraceae</taxon>
        <taxon>Paeniroseomonas</taxon>
    </lineage>
</organism>
<comment type="caution">
    <text evidence="2">The sequence shown here is derived from an EMBL/GenBank/DDBJ whole genome shotgun (WGS) entry which is preliminary data.</text>
</comment>
<keyword evidence="1" id="KW-0812">Transmembrane</keyword>
<gene>
    <name evidence="2" type="ORF">QWZ14_20860</name>
</gene>
<protein>
    <submittedName>
        <fullName evidence="2">Uncharacterized protein</fullName>
    </submittedName>
</protein>
<accession>A0ABT8AAR7</accession>
<evidence type="ECO:0000313" key="2">
    <source>
        <dbReference type="EMBL" id="MDN3566835.1"/>
    </source>
</evidence>
<proteinExistence type="predicted"/>
<keyword evidence="1" id="KW-0472">Membrane</keyword>
<dbReference type="EMBL" id="JAUFPN010000183">
    <property type="protein sequence ID" value="MDN3566835.1"/>
    <property type="molecule type" value="Genomic_DNA"/>
</dbReference>